<feature type="coiled-coil region" evidence="1">
    <location>
        <begin position="90"/>
        <end position="117"/>
    </location>
</feature>
<evidence type="ECO:0000313" key="3">
    <source>
        <dbReference type="Proteomes" id="UP000886595"/>
    </source>
</evidence>
<sequence length="148" mass="16136">MSDLGLVPSPPSSPIRQPSPPYLRPLRLLLVTTVPLHLVSSCRLFVGDGKDNKLVISSESIIYGLQNVVTENDFEKKLISDVIPPSDIGEQGMVDEAQKALEEAEALKKKADLHEKSGTSEGLDIHVARGMEDNYHHDEAPAFITALP</sequence>
<organism evidence="2 3">
    <name type="scientific">Brassica carinata</name>
    <name type="common">Ethiopian mustard</name>
    <name type="synonym">Abyssinian cabbage</name>
    <dbReference type="NCBI Taxonomy" id="52824"/>
    <lineage>
        <taxon>Eukaryota</taxon>
        <taxon>Viridiplantae</taxon>
        <taxon>Streptophyta</taxon>
        <taxon>Embryophyta</taxon>
        <taxon>Tracheophyta</taxon>
        <taxon>Spermatophyta</taxon>
        <taxon>Magnoliopsida</taxon>
        <taxon>eudicotyledons</taxon>
        <taxon>Gunneridae</taxon>
        <taxon>Pentapetalae</taxon>
        <taxon>rosids</taxon>
        <taxon>malvids</taxon>
        <taxon>Brassicales</taxon>
        <taxon>Brassicaceae</taxon>
        <taxon>Brassiceae</taxon>
        <taxon>Brassica</taxon>
    </lineage>
</organism>
<reference evidence="2 3" key="1">
    <citation type="submission" date="2020-02" db="EMBL/GenBank/DDBJ databases">
        <authorList>
            <person name="Ma Q."/>
            <person name="Huang Y."/>
            <person name="Song X."/>
            <person name="Pei D."/>
        </authorList>
    </citation>
    <scope>NUCLEOTIDE SEQUENCE [LARGE SCALE GENOMIC DNA]</scope>
    <source>
        <strain evidence="2">Sxm20200214</strain>
        <tissue evidence="2">Leaf</tissue>
    </source>
</reference>
<dbReference type="AlphaFoldDB" id="A0A8X8ARF5"/>
<dbReference type="EMBL" id="JAAMPC010000005">
    <property type="protein sequence ID" value="KAG2310959.1"/>
    <property type="molecule type" value="Genomic_DNA"/>
</dbReference>
<dbReference type="Proteomes" id="UP000886595">
    <property type="component" value="Unassembled WGS sequence"/>
</dbReference>
<name>A0A8X8ARF5_BRACI</name>
<evidence type="ECO:0000313" key="2">
    <source>
        <dbReference type="EMBL" id="KAG2310959.1"/>
    </source>
</evidence>
<keyword evidence="3" id="KW-1185">Reference proteome</keyword>
<gene>
    <name evidence="2" type="ORF">Bca52824_022516</name>
</gene>
<protein>
    <submittedName>
        <fullName evidence="2">Uncharacterized protein</fullName>
    </submittedName>
</protein>
<keyword evidence="1" id="KW-0175">Coiled coil</keyword>
<dbReference type="OrthoDB" id="1739578at2759"/>
<proteinExistence type="predicted"/>
<comment type="caution">
    <text evidence="2">The sequence shown here is derived from an EMBL/GenBank/DDBJ whole genome shotgun (WGS) entry which is preliminary data.</text>
</comment>
<accession>A0A8X8ARF5</accession>
<evidence type="ECO:0000256" key="1">
    <source>
        <dbReference type="SAM" id="Coils"/>
    </source>
</evidence>